<keyword evidence="2" id="KW-0805">Transcription regulation</keyword>
<keyword evidence="3" id="KW-0238">DNA-binding</keyword>
<dbReference type="KEGG" id="vpd:VAPA_2c02330"/>
<dbReference type="HOGENOM" id="CLU_039613_16_2_4"/>
<dbReference type="RefSeq" id="WP_021003627.1">
    <property type="nucleotide sequence ID" value="NC_022234.1"/>
</dbReference>
<evidence type="ECO:0000256" key="1">
    <source>
        <dbReference type="ARBA" id="ARBA00009437"/>
    </source>
</evidence>
<evidence type="ECO:0000256" key="4">
    <source>
        <dbReference type="ARBA" id="ARBA00023163"/>
    </source>
</evidence>
<evidence type="ECO:0000259" key="5">
    <source>
        <dbReference type="PROSITE" id="PS50931"/>
    </source>
</evidence>
<protein>
    <submittedName>
        <fullName evidence="6">Transcriptional regulator, LysR family</fullName>
    </submittedName>
</protein>
<dbReference type="Gene3D" id="3.40.190.290">
    <property type="match status" value="1"/>
</dbReference>
<dbReference type="Proteomes" id="UP000016223">
    <property type="component" value="Chromosome 2"/>
</dbReference>
<organism evidence="6 7">
    <name type="scientific">Variovorax paradoxus B4</name>
    <dbReference type="NCBI Taxonomy" id="1246301"/>
    <lineage>
        <taxon>Bacteria</taxon>
        <taxon>Pseudomonadati</taxon>
        <taxon>Pseudomonadota</taxon>
        <taxon>Betaproteobacteria</taxon>
        <taxon>Burkholderiales</taxon>
        <taxon>Comamonadaceae</taxon>
        <taxon>Variovorax</taxon>
    </lineage>
</organism>
<evidence type="ECO:0000313" key="6">
    <source>
        <dbReference type="EMBL" id="AGU52795.1"/>
    </source>
</evidence>
<reference evidence="6 7" key="1">
    <citation type="submission" date="2012-10" db="EMBL/GenBank/DDBJ databases">
        <title>Genome sequence of Variovorax paradoxus B4.</title>
        <authorList>
            <person name="Schuldes J."/>
            <person name="Brandt U."/>
            <person name="Hiessl S."/>
            <person name="Wuebbeler J.H."/>
            <person name="Thuermer A."/>
            <person name="Steinbuechel A."/>
            <person name="Daniel R."/>
        </authorList>
    </citation>
    <scope>NUCLEOTIDE SEQUENCE [LARGE SCALE GENOMIC DNA]</scope>
    <source>
        <strain evidence="6 7">B4</strain>
    </source>
</reference>
<proteinExistence type="inferred from homology"/>
<dbReference type="PANTHER" id="PTHR30537:SF31">
    <property type="entry name" value="TRANSCRIPTIONAL REGULATOR, LYSR FAMILY"/>
    <property type="match status" value="1"/>
</dbReference>
<dbReference type="OrthoDB" id="9815676at2"/>
<dbReference type="Pfam" id="PF00126">
    <property type="entry name" value="HTH_1"/>
    <property type="match status" value="1"/>
</dbReference>
<evidence type="ECO:0000256" key="2">
    <source>
        <dbReference type="ARBA" id="ARBA00023015"/>
    </source>
</evidence>
<dbReference type="GO" id="GO:0003700">
    <property type="term" value="F:DNA-binding transcription factor activity"/>
    <property type="evidence" value="ECO:0007669"/>
    <property type="project" value="InterPro"/>
</dbReference>
<dbReference type="AlphaFoldDB" id="T1XKY6"/>
<feature type="domain" description="HTH lysR-type" evidence="5">
    <location>
        <begin position="1"/>
        <end position="63"/>
    </location>
</feature>
<dbReference type="InterPro" id="IPR058163">
    <property type="entry name" value="LysR-type_TF_proteobact-type"/>
</dbReference>
<evidence type="ECO:0000256" key="3">
    <source>
        <dbReference type="ARBA" id="ARBA00023125"/>
    </source>
</evidence>
<sequence>MDELNGVVDDLLALVLVVEAGGFNAASMRHSIPVSRLSRRIASLEKRLGVSLLVRSSRRFRVTEIGERMVQHGLAIRAETRSALSVAQDALNEPAGHLRVSCPISMATSFVGGLCLEFVKRHPKVALTLDSTDGRPSPSSEAADLLIRPVIDTLPDSSMVSRKLGDFPYALVGTPALHESLGRPATPQALAALPGGCPAIGWTFSPHPSRWLLRGPGNAKIELDVKPRFTSDSLPQIHQAALAGIGIARLPLALCAADLEQGRLCLLAPGWAPPTISMYALYPSRRDLTLAGRQFLAMLAETTKPYLKT</sequence>
<dbReference type="PANTHER" id="PTHR30537">
    <property type="entry name" value="HTH-TYPE TRANSCRIPTIONAL REGULATOR"/>
    <property type="match status" value="1"/>
</dbReference>
<dbReference type="GO" id="GO:0006351">
    <property type="term" value="P:DNA-templated transcription"/>
    <property type="evidence" value="ECO:0007669"/>
    <property type="project" value="TreeGrafter"/>
</dbReference>
<dbReference type="PROSITE" id="PS50931">
    <property type="entry name" value="HTH_LYSR"/>
    <property type="match status" value="1"/>
</dbReference>
<comment type="similarity">
    <text evidence="1">Belongs to the LysR transcriptional regulatory family.</text>
</comment>
<dbReference type="Gene3D" id="1.10.10.10">
    <property type="entry name" value="Winged helix-like DNA-binding domain superfamily/Winged helix DNA-binding domain"/>
    <property type="match status" value="1"/>
</dbReference>
<evidence type="ECO:0000313" key="7">
    <source>
        <dbReference type="Proteomes" id="UP000016223"/>
    </source>
</evidence>
<keyword evidence="4" id="KW-0804">Transcription</keyword>
<dbReference type="EMBL" id="CP003912">
    <property type="protein sequence ID" value="AGU52795.1"/>
    <property type="molecule type" value="Genomic_DNA"/>
</dbReference>
<dbReference type="SUPFAM" id="SSF46785">
    <property type="entry name" value="Winged helix' DNA-binding domain"/>
    <property type="match status" value="1"/>
</dbReference>
<accession>T1XKY6</accession>
<dbReference type="SUPFAM" id="SSF53850">
    <property type="entry name" value="Periplasmic binding protein-like II"/>
    <property type="match status" value="1"/>
</dbReference>
<dbReference type="InterPro" id="IPR005119">
    <property type="entry name" value="LysR_subst-bd"/>
</dbReference>
<dbReference type="GO" id="GO:0043565">
    <property type="term" value="F:sequence-specific DNA binding"/>
    <property type="evidence" value="ECO:0007669"/>
    <property type="project" value="TreeGrafter"/>
</dbReference>
<dbReference type="Pfam" id="PF03466">
    <property type="entry name" value="LysR_substrate"/>
    <property type="match status" value="1"/>
</dbReference>
<name>T1XKY6_VARPD</name>
<dbReference type="InterPro" id="IPR036390">
    <property type="entry name" value="WH_DNA-bd_sf"/>
</dbReference>
<dbReference type="CDD" id="cd08422">
    <property type="entry name" value="PBP2_CrgA_like"/>
    <property type="match status" value="1"/>
</dbReference>
<gene>
    <name evidence="6" type="ORF">VAPA_2c02330</name>
</gene>
<dbReference type="InterPro" id="IPR036388">
    <property type="entry name" value="WH-like_DNA-bd_sf"/>
</dbReference>
<dbReference type="InterPro" id="IPR000847">
    <property type="entry name" value="LysR_HTH_N"/>
</dbReference>
<dbReference type="PATRIC" id="fig|1246301.3.peg.5751"/>